<dbReference type="Pfam" id="PF02563">
    <property type="entry name" value="Poly_export"/>
    <property type="match status" value="1"/>
</dbReference>
<dbReference type="InterPro" id="IPR049712">
    <property type="entry name" value="Poly_export"/>
</dbReference>
<dbReference type="GO" id="GO:0015159">
    <property type="term" value="F:polysaccharide transmembrane transporter activity"/>
    <property type="evidence" value="ECO:0007669"/>
    <property type="project" value="InterPro"/>
</dbReference>
<evidence type="ECO:0000256" key="14">
    <source>
        <dbReference type="ARBA" id="ARBA00023288"/>
    </source>
</evidence>
<dbReference type="OrthoDB" id="9808421at2"/>
<keyword evidence="6" id="KW-0812">Transmembrane</keyword>
<keyword evidence="18" id="KW-1185">Reference proteome</keyword>
<dbReference type="GO" id="GO:0006811">
    <property type="term" value="P:monoatomic ion transport"/>
    <property type="evidence" value="ECO:0007669"/>
    <property type="project" value="UniProtKB-KW"/>
</dbReference>
<sequence length="212" mass="23131">MAKGTLTIRKIMIAVIFLGIINGCSSNQSLPSATVRPAQTETADSYNYLIGPGDQLNIFVWRNPDVSGSFIVRPDGKITTSLVEDIMASGKTPTQLARTIEEQLSTYLREPIVTVTVNRFIGPYSEQIRVIGEASQPRAVSYGQNMTLLDVMIAVGGLTQFADGNQSVLVRVENGEQKQYLLNIEDLIKDGDISANVDVLPGDIIVIPEAWF</sequence>
<dbReference type="EMBL" id="SWDB01000007">
    <property type="protein sequence ID" value="TKB46622.1"/>
    <property type="molecule type" value="Genomic_DNA"/>
</dbReference>
<protein>
    <submittedName>
        <fullName evidence="17">Sugar ABC transporter substrate-binding protein</fullName>
    </submittedName>
</protein>
<reference evidence="17 18" key="1">
    <citation type="submission" date="2019-04" db="EMBL/GenBank/DDBJ databases">
        <title>Thalassotalea guangxiensis sp. nov., isolated from sediment of the coastal wetland.</title>
        <authorList>
            <person name="Zheng S."/>
            <person name="Zhang D."/>
        </authorList>
    </citation>
    <scope>NUCLEOTIDE SEQUENCE [LARGE SCALE GENOMIC DNA]</scope>
    <source>
        <strain evidence="17 18">ZS-4</strain>
    </source>
</reference>
<keyword evidence="7" id="KW-0732">Signal</keyword>
<name>A0A4U1B9D9_9GAMM</name>
<dbReference type="Gene3D" id="3.30.1950.10">
    <property type="entry name" value="wza like domain"/>
    <property type="match status" value="1"/>
</dbReference>
<evidence type="ECO:0000259" key="16">
    <source>
        <dbReference type="Pfam" id="PF22461"/>
    </source>
</evidence>
<comment type="caution">
    <text evidence="17">The sequence shown here is derived from an EMBL/GenBank/DDBJ whole genome shotgun (WGS) entry which is preliminary data.</text>
</comment>
<dbReference type="InterPro" id="IPR003715">
    <property type="entry name" value="Poly_export_N"/>
</dbReference>
<dbReference type="Proteomes" id="UP000307999">
    <property type="component" value="Unassembled WGS sequence"/>
</dbReference>
<dbReference type="PANTHER" id="PTHR33619:SF3">
    <property type="entry name" value="POLYSACCHARIDE EXPORT PROTEIN GFCE-RELATED"/>
    <property type="match status" value="1"/>
</dbReference>
<proteinExistence type="inferred from homology"/>
<evidence type="ECO:0000256" key="8">
    <source>
        <dbReference type="ARBA" id="ARBA00023047"/>
    </source>
</evidence>
<keyword evidence="14" id="KW-0449">Lipoprotein</keyword>
<dbReference type="NCBIfam" id="TIGR03027">
    <property type="entry name" value="pepcterm_export"/>
    <property type="match status" value="1"/>
</dbReference>
<evidence type="ECO:0000256" key="4">
    <source>
        <dbReference type="ARBA" id="ARBA00022452"/>
    </source>
</evidence>
<evidence type="ECO:0000256" key="13">
    <source>
        <dbReference type="ARBA" id="ARBA00023237"/>
    </source>
</evidence>
<keyword evidence="12" id="KW-0564">Palmitate</keyword>
<accession>A0A4U1B9D9</accession>
<keyword evidence="10" id="KW-0626">Porin</keyword>
<comment type="similarity">
    <text evidence="2">Belongs to the BexD/CtrA/VexA family.</text>
</comment>
<dbReference type="PANTHER" id="PTHR33619">
    <property type="entry name" value="POLYSACCHARIDE EXPORT PROTEIN GFCE-RELATED"/>
    <property type="match status" value="1"/>
</dbReference>
<evidence type="ECO:0000313" key="17">
    <source>
        <dbReference type="EMBL" id="TKB46622.1"/>
    </source>
</evidence>
<dbReference type="AlphaFoldDB" id="A0A4U1B9D9"/>
<evidence type="ECO:0000313" key="18">
    <source>
        <dbReference type="Proteomes" id="UP000307999"/>
    </source>
</evidence>
<feature type="domain" description="SLBB" evidence="16">
    <location>
        <begin position="128"/>
        <end position="207"/>
    </location>
</feature>
<comment type="subcellular location">
    <subcellularLocation>
        <location evidence="1">Cell outer membrane</location>
        <topology evidence="1">Multi-pass membrane protein</topology>
    </subcellularLocation>
</comment>
<keyword evidence="13" id="KW-0998">Cell outer membrane</keyword>
<evidence type="ECO:0000256" key="5">
    <source>
        <dbReference type="ARBA" id="ARBA00022597"/>
    </source>
</evidence>
<keyword evidence="9" id="KW-0406">Ion transport</keyword>
<evidence type="ECO:0000256" key="9">
    <source>
        <dbReference type="ARBA" id="ARBA00023065"/>
    </source>
</evidence>
<evidence type="ECO:0000256" key="2">
    <source>
        <dbReference type="ARBA" id="ARBA00009450"/>
    </source>
</evidence>
<evidence type="ECO:0000256" key="7">
    <source>
        <dbReference type="ARBA" id="ARBA00022729"/>
    </source>
</evidence>
<feature type="domain" description="Polysaccharide export protein N-terminal" evidence="15">
    <location>
        <begin position="44"/>
        <end position="117"/>
    </location>
</feature>
<dbReference type="GO" id="GO:0009279">
    <property type="term" value="C:cell outer membrane"/>
    <property type="evidence" value="ECO:0007669"/>
    <property type="project" value="UniProtKB-SubCell"/>
</dbReference>
<organism evidence="17 18">
    <name type="scientific">Thalassotalea mangrovi</name>
    <dbReference type="NCBI Taxonomy" id="2572245"/>
    <lineage>
        <taxon>Bacteria</taxon>
        <taxon>Pseudomonadati</taxon>
        <taxon>Pseudomonadota</taxon>
        <taxon>Gammaproteobacteria</taxon>
        <taxon>Alteromonadales</taxon>
        <taxon>Colwelliaceae</taxon>
        <taxon>Thalassotalea</taxon>
    </lineage>
</organism>
<evidence type="ECO:0000256" key="11">
    <source>
        <dbReference type="ARBA" id="ARBA00023136"/>
    </source>
</evidence>
<evidence type="ECO:0000256" key="1">
    <source>
        <dbReference type="ARBA" id="ARBA00004571"/>
    </source>
</evidence>
<keyword evidence="8" id="KW-0625">Polysaccharide transport</keyword>
<keyword evidence="3" id="KW-0813">Transport</keyword>
<evidence type="ECO:0000256" key="6">
    <source>
        <dbReference type="ARBA" id="ARBA00022692"/>
    </source>
</evidence>
<dbReference type="Gene3D" id="3.10.560.10">
    <property type="entry name" value="Outer membrane lipoprotein wza domain like"/>
    <property type="match status" value="1"/>
</dbReference>
<keyword evidence="11" id="KW-0472">Membrane</keyword>
<dbReference type="Pfam" id="PF22461">
    <property type="entry name" value="SLBB_2"/>
    <property type="match status" value="1"/>
</dbReference>
<evidence type="ECO:0000259" key="15">
    <source>
        <dbReference type="Pfam" id="PF02563"/>
    </source>
</evidence>
<gene>
    <name evidence="17" type="ORF">E8M12_03460</name>
</gene>
<dbReference type="InterPro" id="IPR017477">
    <property type="entry name" value="PEP-CTERM_polysacc_export"/>
</dbReference>
<keyword evidence="5" id="KW-0762">Sugar transport</keyword>
<evidence type="ECO:0000256" key="12">
    <source>
        <dbReference type="ARBA" id="ARBA00023139"/>
    </source>
</evidence>
<dbReference type="GO" id="GO:0046930">
    <property type="term" value="C:pore complex"/>
    <property type="evidence" value="ECO:0007669"/>
    <property type="project" value="UniProtKB-KW"/>
</dbReference>
<dbReference type="GO" id="GO:0015288">
    <property type="term" value="F:porin activity"/>
    <property type="evidence" value="ECO:0007669"/>
    <property type="project" value="UniProtKB-KW"/>
</dbReference>
<evidence type="ECO:0000256" key="10">
    <source>
        <dbReference type="ARBA" id="ARBA00023114"/>
    </source>
</evidence>
<keyword evidence="4" id="KW-1134">Transmembrane beta strand</keyword>
<dbReference type="InterPro" id="IPR054765">
    <property type="entry name" value="SLBB_dom"/>
</dbReference>
<evidence type="ECO:0000256" key="3">
    <source>
        <dbReference type="ARBA" id="ARBA00022448"/>
    </source>
</evidence>